<evidence type="ECO:0000313" key="8">
    <source>
        <dbReference type="Proteomes" id="UP000175893"/>
    </source>
</evidence>
<reference evidence="7 9" key="2">
    <citation type="submission" date="2018-06" db="EMBL/GenBank/DDBJ databases">
        <authorList>
            <consortium name="Pathogen Informatics"/>
            <person name="Doyle S."/>
        </authorList>
    </citation>
    <scope>NUCLEOTIDE SEQUENCE [LARGE SCALE GENOMIC DNA]</scope>
    <source>
        <strain evidence="7 9">NCTC12121</strain>
    </source>
</reference>
<keyword evidence="3" id="KW-0010">Activator</keyword>
<reference evidence="6 8" key="1">
    <citation type="submission" date="2016-06" db="EMBL/GenBank/DDBJ databases">
        <title>Complete genome sequence of Edwardsiella hoshinae ATCC 35051.</title>
        <authorList>
            <person name="Reichley S.R."/>
            <person name="Waldbieser G.C."/>
            <person name="Lawrence M.L."/>
            <person name="Griffin M.J."/>
        </authorList>
    </citation>
    <scope>NUCLEOTIDE SEQUENCE [LARGE SCALE GENOMIC DNA]</scope>
    <source>
        <strain evidence="6 8">ATCC 35051</strain>
    </source>
</reference>
<evidence type="ECO:0000259" key="5">
    <source>
        <dbReference type="PROSITE" id="PS01124"/>
    </source>
</evidence>
<dbReference type="Gene3D" id="1.10.10.60">
    <property type="entry name" value="Homeodomain-like"/>
    <property type="match status" value="1"/>
</dbReference>
<dbReference type="AlphaFoldDB" id="A0A376DGS9"/>
<evidence type="ECO:0000256" key="4">
    <source>
        <dbReference type="ARBA" id="ARBA00023163"/>
    </source>
</evidence>
<gene>
    <name evidence="6" type="ORF">A9798_10185</name>
    <name evidence="7" type="ORF">NCTC12121_02090</name>
</gene>
<dbReference type="PROSITE" id="PS01124">
    <property type="entry name" value="HTH_ARAC_FAMILY_2"/>
    <property type="match status" value="1"/>
</dbReference>
<dbReference type="Proteomes" id="UP000175893">
    <property type="component" value="Chromosome"/>
</dbReference>
<keyword evidence="2" id="KW-0238">DNA-binding</keyword>
<dbReference type="KEGG" id="eho:A9798_10185"/>
<evidence type="ECO:0000256" key="1">
    <source>
        <dbReference type="ARBA" id="ARBA00023015"/>
    </source>
</evidence>
<dbReference type="InterPro" id="IPR018062">
    <property type="entry name" value="HTH_AraC-typ_CS"/>
</dbReference>
<dbReference type="GO" id="GO:0043565">
    <property type="term" value="F:sequence-specific DNA binding"/>
    <property type="evidence" value="ECO:0007669"/>
    <property type="project" value="InterPro"/>
</dbReference>
<name>A0A376DGS9_9GAMM</name>
<keyword evidence="4" id="KW-0804">Transcription</keyword>
<dbReference type="InterPro" id="IPR037923">
    <property type="entry name" value="HTH-like"/>
</dbReference>
<protein>
    <submittedName>
        <fullName evidence="7">Transcriptional activator FtrA</fullName>
    </submittedName>
</protein>
<dbReference type="STRING" id="93378.A9798_10185"/>
<dbReference type="InterPro" id="IPR009057">
    <property type="entry name" value="Homeodomain-like_sf"/>
</dbReference>
<evidence type="ECO:0000313" key="7">
    <source>
        <dbReference type="EMBL" id="STC89212.1"/>
    </source>
</evidence>
<evidence type="ECO:0000313" key="6">
    <source>
        <dbReference type="EMBL" id="AOV97295.1"/>
    </source>
</evidence>
<dbReference type="EMBL" id="CP016043">
    <property type="protein sequence ID" value="AOV97295.1"/>
    <property type="molecule type" value="Genomic_DNA"/>
</dbReference>
<dbReference type="PROSITE" id="PS00041">
    <property type="entry name" value="HTH_ARAC_FAMILY_1"/>
    <property type="match status" value="1"/>
</dbReference>
<keyword evidence="8" id="KW-1185">Reference proteome</keyword>
<dbReference type="SMART" id="SM00342">
    <property type="entry name" value="HTH_ARAC"/>
    <property type="match status" value="1"/>
</dbReference>
<sequence length="283" mass="31023">MDLLSALLTLHELRSRIDVRCQLQGNWLRPHAAGELDAIRWHGLLDGSAHIELADGRRHPLQAGSLIMLPQSGAHRLSHAVGDARLICGSLWIAPAQRHLLAALPDILIYHEPGPWLTATLQRLYQESAEALPGSQLLCQQLSTVLLTLALRHWLTQAPTQGGLLHALMHPRLGVAIAAMLHQPEQAWSVARLAELSHQSRASFARLFRSVTGSPPLLLLTQIRMAHGAALLARESLPLAVIAERAGYASESAFHHAFVRHMGVTPGAYRRRTRLLASSESSH</sequence>
<organism evidence="7 9">
    <name type="scientific">Edwardsiella hoshinae</name>
    <dbReference type="NCBI Taxonomy" id="93378"/>
    <lineage>
        <taxon>Bacteria</taxon>
        <taxon>Pseudomonadati</taxon>
        <taxon>Pseudomonadota</taxon>
        <taxon>Gammaproteobacteria</taxon>
        <taxon>Enterobacterales</taxon>
        <taxon>Hafniaceae</taxon>
        <taxon>Edwardsiella</taxon>
    </lineage>
</organism>
<dbReference type="InterPro" id="IPR032783">
    <property type="entry name" value="AraC_lig"/>
</dbReference>
<dbReference type="Pfam" id="PF12833">
    <property type="entry name" value="HTH_18"/>
    <property type="match status" value="1"/>
</dbReference>
<feature type="domain" description="HTH araC/xylS-type" evidence="5">
    <location>
        <begin position="171"/>
        <end position="272"/>
    </location>
</feature>
<accession>A0A376DGS9</accession>
<evidence type="ECO:0000256" key="3">
    <source>
        <dbReference type="ARBA" id="ARBA00023159"/>
    </source>
</evidence>
<dbReference type="Proteomes" id="UP000255248">
    <property type="component" value="Unassembled WGS sequence"/>
</dbReference>
<evidence type="ECO:0000313" key="9">
    <source>
        <dbReference type="Proteomes" id="UP000255248"/>
    </source>
</evidence>
<dbReference type="PANTHER" id="PTHR46796:SF7">
    <property type="entry name" value="ARAC FAMILY TRANSCRIPTIONAL REGULATOR"/>
    <property type="match status" value="1"/>
</dbReference>
<dbReference type="RefSeq" id="WP_024523631.1">
    <property type="nucleotide sequence ID" value="NZ_CP016043.1"/>
</dbReference>
<dbReference type="GO" id="GO:0003700">
    <property type="term" value="F:DNA-binding transcription factor activity"/>
    <property type="evidence" value="ECO:0007669"/>
    <property type="project" value="InterPro"/>
</dbReference>
<proteinExistence type="predicted"/>
<keyword evidence="1" id="KW-0805">Transcription regulation</keyword>
<dbReference type="InterPro" id="IPR050204">
    <property type="entry name" value="AraC_XylS_family_regulators"/>
</dbReference>
<dbReference type="InterPro" id="IPR018060">
    <property type="entry name" value="HTH_AraC"/>
</dbReference>
<evidence type="ECO:0000256" key="2">
    <source>
        <dbReference type="ARBA" id="ARBA00023125"/>
    </source>
</evidence>
<dbReference type="Pfam" id="PF12852">
    <property type="entry name" value="Cupin_6"/>
    <property type="match status" value="1"/>
</dbReference>
<dbReference type="EMBL" id="UFXZ01000001">
    <property type="protein sequence ID" value="STC89212.1"/>
    <property type="molecule type" value="Genomic_DNA"/>
</dbReference>
<dbReference type="SUPFAM" id="SSF51215">
    <property type="entry name" value="Regulatory protein AraC"/>
    <property type="match status" value="1"/>
</dbReference>
<dbReference type="SUPFAM" id="SSF46689">
    <property type="entry name" value="Homeodomain-like"/>
    <property type="match status" value="2"/>
</dbReference>
<dbReference type="PANTHER" id="PTHR46796">
    <property type="entry name" value="HTH-TYPE TRANSCRIPTIONAL ACTIVATOR RHAS-RELATED"/>
    <property type="match status" value="1"/>
</dbReference>